<dbReference type="SUPFAM" id="SSF46894">
    <property type="entry name" value="C-terminal effector domain of the bipartite response regulators"/>
    <property type="match status" value="1"/>
</dbReference>
<dbReference type="PROSITE" id="PS00622">
    <property type="entry name" value="HTH_LUXR_1"/>
    <property type="match status" value="1"/>
</dbReference>
<dbReference type="EMBL" id="CP108318">
    <property type="protein sequence ID" value="WTW66257.1"/>
    <property type="molecule type" value="Genomic_DNA"/>
</dbReference>
<dbReference type="GO" id="GO:0006355">
    <property type="term" value="P:regulation of DNA-templated transcription"/>
    <property type="evidence" value="ECO:0007669"/>
    <property type="project" value="InterPro"/>
</dbReference>
<feature type="compositionally biased region" description="Low complexity" evidence="1">
    <location>
        <begin position="45"/>
        <end position="55"/>
    </location>
</feature>
<evidence type="ECO:0000256" key="1">
    <source>
        <dbReference type="SAM" id="MobiDB-lite"/>
    </source>
</evidence>
<sequence length="105" mass="11220">MGWDNQAIAAALYVSRRTVEFHLTHVYRKLAIDGRADLGAALADGQVPPLRLPEPGEAEPEEVERLPKETRVGSAGMAPRAPRRGPDGSGRPVLQRRGASPGDGT</sequence>
<evidence type="ECO:0000259" key="2">
    <source>
        <dbReference type="PROSITE" id="PS50043"/>
    </source>
</evidence>
<dbReference type="PROSITE" id="PS50043">
    <property type="entry name" value="HTH_LUXR_2"/>
    <property type="match status" value="1"/>
</dbReference>
<name>A0AAU2VFG2_9ACTN</name>
<gene>
    <name evidence="3" type="ORF">OG549_00215</name>
</gene>
<organism evidence="3">
    <name type="scientific">Streptomyces sp. NBC_00003</name>
    <dbReference type="NCBI Taxonomy" id="2903608"/>
    <lineage>
        <taxon>Bacteria</taxon>
        <taxon>Bacillati</taxon>
        <taxon>Actinomycetota</taxon>
        <taxon>Actinomycetes</taxon>
        <taxon>Kitasatosporales</taxon>
        <taxon>Streptomycetaceae</taxon>
        <taxon>Streptomyces</taxon>
    </lineage>
</organism>
<dbReference type="CDD" id="cd06170">
    <property type="entry name" value="LuxR_C_like"/>
    <property type="match status" value="1"/>
</dbReference>
<accession>A0AAU2VFG2</accession>
<dbReference type="Gene3D" id="1.10.10.10">
    <property type="entry name" value="Winged helix-like DNA-binding domain superfamily/Winged helix DNA-binding domain"/>
    <property type="match status" value="1"/>
</dbReference>
<dbReference type="InterPro" id="IPR016032">
    <property type="entry name" value="Sig_transdc_resp-reg_C-effctor"/>
</dbReference>
<dbReference type="InterPro" id="IPR036388">
    <property type="entry name" value="WH-like_DNA-bd_sf"/>
</dbReference>
<dbReference type="GO" id="GO:0003677">
    <property type="term" value="F:DNA binding"/>
    <property type="evidence" value="ECO:0007669"/>
    <property type="project" value="InterPro"/>
</dbReference>
<feature type="region of interest" description="Disordered" evidence="1">
    <location>
        <begin position="45"/>
        <end position="105"/>
    </location>
</feature>
<proteinExistence type="predicted"/>
<evidence type="ECO:0000313" key="3">
    <source>
        <dbReference type="EMBL" id="WTW66257.1"/>
    </source>
</evidence>
<dbReference type="SMART" id="SM00421">
    <property type="entry name" value="HTH_LUXR"/>
    <property type="match status" value="1"/>
</dbReference>
<protein>
    <submittedName>
        <fullName evidence="3">Helix-turn-helix transcriptional regulator</fullName>
    </submittedName>
</protein>
<dbReference type="Pfam" id="PF00196">
    <property type="entry name" value="GerE"/>
    <property type="match status" value="1"/>
</dbReference>
<feature type="domain" description="HTH luxR-type" evidence="2">
    <location>
        <begin position="1"/>
        <end position="46"/>
    </location>
</feature>
<dbReference type="PRINTS" id="PR00038">
    <property type="entry name" value="HTHLUXR"/>
</dbReference>
<dbReference type="InterPro" id="IPR000792">
    <property type="entry name" value="Tscrpt_reg_LuxR_C"/>
</dbReference>
<dbReference type="AlphaFoldDB" id="A0AAU2VFG2"/>
<reference evidence="3" key="1">
    <citation type="submission" date="2022-10" db="EMBL/GenBank/DDBJ databases">
        <title>The complete genomes of actinobacterial strains from the NBC collection.</title>
        <authorList>
            <person name="Joergensen T.S."/>
            <person name="Alvarez Arevalo M."/>
            <person name="Sterndorff E.B."/>
            <person name="Faurdal D."/>
            <person name="Vuksanovic O."/>
            <person name="Mourched A.-S."/>
            <person name="Charusanti P."/>
            <person name="Shaw S."/>
            <person name="Blin K."/>
            <person name="Weber T."/>
        </authorList>
    </citation>
    <scope>NUCLEOTIDE SEQUENCE</scope>
    <source>
        <strain evidence="3">NBC_00003</strain>
    </source>
</reference>